<feature type="domain" description="2TM" evidence="2">
    <location>
        <begin position="20"/>
        <end position="100"/>
    </location>
</feature>
<feature type="transmembrane region" description="Helical" evidence="1">
    <location>
        <begin position="30"/>
        <end position="48"/>
    </location>
</feature>
<name>A0A2A4G5R1_9FLAO</name>
<evidence type="ECO:0000259" key="2">
    <source>
        <dbReference type="Pfam" id="PF13239"/>
    </source>
</evidence>
<dbReference type="AlphaFoldDB" id="A0A2A4G5R1"/>
<feature type="transmembrane region" description="Helical" evidence="1">
    <location>
        <begin position="60"/>
        <end position="87"/>
    </location>
</feature>
<protein>
    <recommendedName>
        <fullName evidence="2">2TM domain-containing protein</fullName>
    </recommendedName>
</protein>
<proteinExistence type="predicted"/>
<evidence type="ECO:0000313" key="4">
    <source>
        <dbReference type="Proteomes" id="UP000219559"/>
    </source>
</evidence>
<keyword evidence="1" id="KW-0472">Membrane</keyword>
<evidence type="ECO:0000313" key="3">
    <source>
        <dbReference type="EMBL" id="PCE63294.1"/>
    </source>
</evidence>
<evidence type="ECO:0000256" key="1">
    <source>
        <dbReference type="SAM" id="Phobius"/>
    </source>
</evidence>
<accession>A0A2A4G5R1</accession>
<keyword evidence="4" id="KW-1185">Reference proteome</keyword>
<dbReference type="Pfam" id="PF13239">
    <property type="entry name" value="2TM"/>
    <property type="match status" value="1"/>
</dbReference>
<dbReference type="Proteomes" id="UP000219559">
    <property type="component" value="Unassembled WGS sequence"/>
</dbReference>
<gene>
    <name evidence="3" type="ORF">B7P33_13825</name>
</gene>
<reference evidence="3 4" key="1">
    <citation type="submission" date="2017-04" db="EMBL/GenBank/DDBJ databases">
        <title>A new member of the family Flavobacteriaceae isolated from ascidians.</title>
        <authorList>
            <person name="Chen L."/>
        </authorList>
    </citation>
    <scope>NUCLEOTIDE SEQUENCE [LARGE SCALE GENOMIC DNA]</scope>
    <source>
        <strain evidence="3 4">HQA918</strain>
    </source>
</reference>
<sequence length="126" mass="15172">MFFKKTNTEPDMDDPELGIHAKRRIRQKKWFYTHAVWYLIGLVFSFMANKVLGYGQTHDWFIWVAFAWGFLLCVHMVSVFILSPFIGKEWEEKQYARLMEVQKKRLVKIQQKVDEVLPLEKKKESE</sequence>
<keyword evidence="1" id="KW-1133">Transmembrane helix</keyword>
<dbReference type="EMBL" id="NBWU01000005">
    <property type="protein sequence ID" value="PCE63294.1"/>
    <property type="molecule type" value="Genomic_DNA"/>
</dbReference>
<dbReference type="RefSeq" id="WP_097443249.1">
    <property type="nucleotide sequence ID" value="NZ_NBWU01000005.1"/>
</dbReference>
<comment type="caution">
    <text evidence="3">The sequence shown here is derived from an EMBL/GenBank/DDBJ whole genome shotgun (WGS) entry which is preliminary data.</text>
</comment>
<organism evidence="3 4">
    <name type="scientific">Sediminicola luteus</name>
    <dbReference type="NCBI Taxonomy" id="319238"/>
    <lineage>
        <taxon>Bacteria</taxon>
        <taxon>Pseudomonadati</taxon>
        <taxon>Bacteroidota</taxon>
        <taxon>Flavobacteriia</taxon>
        <taxon>Flavobacteriales</taxon>
        <taxon>Flavobacteriaceae</taxon>
        <taxon>Sediminicola</taxon>
    </lineage>
</organism>
<dbReference type="OrthoDB" id="1443721at2"/>
<dbReference type="InterPro" id="IPR025698">
    <property type="entry name" value="2TM_dom"/>
</dbReference>
<keyword evidence="1" id="KW-0812">Transmembrane</keyword>